<evidence type="ECO:0000256" key="13">
    <source>
        <dbReference type="ARBA" id="ARBA00023210"/>
    </source>
</evidence>
<evidence type="ECO:0000256" key="5">
    <source>
        <dbReference type="ARBA" id="ARBA00022645"/>
    </source>
</evidence>
<evidence type="ECO:0000256" key="1">
    <source>
        <dbReference type="ARBA" id="ARBA00004370"/>
    </source>
</evidence>
<comment type="pathway">
    <text evidence="16">Cell wall biogenesis; peptidoglycan biosynthesis.</text>
</comment>
<dbReference type="InterPro" id="IPR001460">
    <property type="entry name" value="PCN-bd_Tpept"/>
</dbReference>
<keyword evidence="7 16" id="KW-0812">Transmembrane</keyword>
<keyword evidence="8 16" id="KW-0378">Hydrolase</keyword>
<evidence type="ECO:0000256" key="6">
    <source>
        <dbReference type="ARBA" id="ARBA00022670"/>
    </source>
</evidence>
<keyword evidence="5 16" id="KW-0121">Carboxypeptidase</keyword>
<keyword evidence="2 16" id="KW-1003">Cell membrane</keyword>
<comment type="similarity">
    <text evidence="16">Belongs to the transpeptidase family. FtsI subfamily.</text>
</comment>
<feature type="domain" description="Penicillin-binding protein transpeptidase" evidence="17">
    <location>
        <begin position="247"/>
        <end position="542"/>
    </location>
</feature>
<dbReference type="InterPro" id="IPR050515">
    <property type="entry name" value="Beta-lactam/transpept"/>
</dbReference>
<comment type="function">
    <text evidence="16">Catalyzes cross-linking of the peptidoglycan cell wall at the division septum.</text>
</comment>
<keyword evidence="11 16" id="KW-1133">Transmembrane helix</keyword>
<dbReference type="InterPro" id="IPR012338">
    <property type="entry name" value="Beta-lactam/transpept-like"/>
</dbReference>
<evidence type="ECO:0000259" key="18">
    <source>
        <dbReference type="Pfam" id="PF03717"/>
    </source>
</evidence>
<dbReference type="Pfam" id="PF00905">
    <property type="entry name" value="Transpeptidase"/>
    <property type="match status" value="1"/>
</dbReference>
<protein>
    <recommendedName>
        <fullName evidence="16">Peptidoglycan D,D-transpeptidase FtsI</fullName>
        <ecNumber evidence="16">3.4.16.4</ecNumber>
    </recommendedName>
    <alternativeName>
        <fullName evidence="16">Penicillin-binding protein 3</fullName>
        <shortName evidence="16">PBP-3</shortName>
    </alternativeName>
</protein>
<feature type="transmembrane region" description="Helical" evidence="16">
    <location>
        <begin position="12"/>
        <end position="30"/>
    </location>
</feature>
<dbReference type="Pfam" id="PF03717">
    <property type="entry name" value="PBP_dimer"/>
    <property type="match status" value="1"/>
</dbReference>
<dbReference type="Gene3D" id="3.90.1310.10">
    <property type="entry name" value="Penicillin-binding protein 2a (Domain 2)"/>
    <property type="match status" value="1"/>
</dbReference>
<dbReference type="PANTHER" id="PTHR30627">
    <property type="entry name" value="PEPTIDOGLYCAN D,D-TRANSPEPTIDASE"/>
    <property type="match status" value="1"/>
</dbReference>
<gene>
    <name evidence="16" type="primary">ftsI</name>
    <name evidence="19" type="ORF">V6U78_07870</name>
</gene>
<evidence type="ECO:0000256" key="14">
    <source>
        <dbReference type="ARBA" id="ARBA00023306"/>
    </source>
</evidence>
<dbReference type="Proteomes" id="UP001621714">
    <property type="component" value="Unassembled WGS sequence"/>
</dbReference>
<evidence type="ECO:0000256" key="7">
    <source>
        <dbReference type="ARBA" id="ARBA00022692"/>
    </source>
</evidence>
<evidence type="ECO:0000313" key="19">
    <source>
        <dbReference type="EMBL" id="MFK7160950.1"/>
    </source>
</evidence>
<evidence type="ECO:0000313" key="20">
    <source>
        <dbReference type="Proteomes" id="UP001621714"/>
    </source>
</evidence>
<reference evidence="19 20" key="1">
    <citation type="submission" date="2024-02" db="EMBL/GenBank/DDBJ databases">
        <title>Marinospirillum sp. MEB 164 isolated from Lonar lake sediment.</title>
        <authorList>
            <person name="Joshi A."/>
            <person name="Thite S."/>
        </authorList>
    </citation>
    <scope>NUCLEOTIDE SEQUENCE [LARGE SCALE GENOMIC DNA]</scope>
    <source>
        <strain evidence="19 20">MEB164</strain>
    </source>
</reference>
<evidence type="ECO:0000256" key="16">
    <source>
        <dbReference type="HAMAP-Rule" id="MF_02080"/>
    </source>
</evidence>
<feature type="domain" description="Penicillin-binding protein dimerisation" evidence="18">
    <location>
        <begin position="58"/>
        <end position="206"/>
    </location>
</feature>
<evidence type="ECO:0000256" key="8">
    <source>
        <dbReference type="ARBA" id="ARBA00022801"/>
    </source>
</evidence>
<dbReference type="SUPFAM" id="SSF56601">
    <property type="entry name" value="beta-lactamase/transpeptidase-like"/>
    <property type="match status" value="1"/>
</dbReference>
<sequence length="563" mass="62054">MSQPDPHVASPAWRWYLIWLGFLALGLLITGRLTHLHLFEYEFLRQQSDVRTLRTQAIPASRGMITDRHGEPLAISSPVATLWANPRHLPQDQQDLQRLALALGEDPAAFIERIQRLVRREFIYLRRQVTPDFAEQVLALDLPGVYVMDEYRRYYPTGEVAAHLVGFTNVDDQGQEGLELAWNHRLTATPGRQRVLQDLRGRTIRHLETLQEPAPGQDLVLSLDLRLQYIAYRELKAAVEQHQAVSGSMIVLDAQTGEVLVMVNQPAFNPNNRAHLDIGRLRNRALVDLIEPGSVIKPLSLAVALQSGQFTAEDEIDASPGVLRLAGQTIRDFRNYGMMTPEQILTRSSNVAIARMILQLPDEMLVQFYDAMGFGRATGTGFPGEASGVLPASFGISRISRATLSYGYGLSATLGQLAQAYMILADEGRLHPLSLLRVEEVRTEQVIDPEVARSILTMMESVTLPGGTGTRAAIPGYRVAGKTGTVHKLGVAGYGSGDYIATFAGIAPLTNPRLVAVIMIDSPQGQEYFGGEVAAPVFSRVIGQALRLLDIPPDDPDYFEPSP</sequence>
<keyword evidence="20" id="KW-1185">Reference proteome</keyword>
<evidence type="ECO:0000256" key="10">
    <source>
        <dbReference type="ARBA" id="ARBA00022984"/>
    </source>
</evidence>
<keyword evidence="13 16" id="KW-0717">Septation</keyword>
<comment type="subcellular location">
    <subcellularLocation>
        <location evidence="16">Cell inner membrane</location>
        <topology evidence="16">Single-pass membrane protein</topology>
    </subcellularLocation>
    <subcellularLocation>
        <location evidence="1">Membrane</location>
    </subcellularLocation>
</comment>
<dbReference type="EMBL" id="JBANFI010000004">
    <property type="protein sequence ID" value="MFK7160950.1"/>
    <property type="molecule type" value="Genomic_DNA"/>
</dbReference>
<dbReference type="Gene3D" id="3.40.710.10">
    <property type="entry name" value="DD-peptidase/beta-lactamase superfamily"/>
    <property type="match status" value="1"/>
</dbReference>
<evidence type="ECO:0000256" key="2">
    <source>
        <dbReference type="ARBA" id="ARBA00022475"/>
    </source>
</evidence>
<keyword evidence="9 16" id="KW-0133">Cell shape</keyword>
<dbReference type="InterPro" id="IPR037532">
    <property type="entry name" value="FtsI_transpept"/>
</dbReference>
<dbReference type="InterPro" id="IPR036138">
    <property type="entry name" value="PBP_dimer_sf"/>
</dbReference>
<dbReference type="EC" id="3.4.16.4" evidence="16"/>
<proteinExistence type="inferred from homology"/>
<dbReference type="RefSeq" id="WP_405339158.1">
    <property type="nucleotide sequence ID" value="NZ_JBANFI010000004.1"/>
</dbReference>
<dbReference type="PANTHER" id="PTHR30627:SF1">
    <property type="entry name" value="PEPTIDOGLYCAN D,D-TRANSPEPTIDASE FTSI"/>
    <property type="match status" value="1"/>
</dbReference>
<keyword evidence="14 16" id="KW-0131">Cell cycle</keyword>
<evidence type="ECO:0000256" key="12">
    <source>
        <dbReference type="ARBA" id="ARBA00023136"/>
    </source>
</evidence>
<keyword evidence="15 16" id="KW-0961">Cell wall biogenesis/degradation</keyword>
<evidence type="ECO:0000256" key="15">
    <source>
        <dbReference type="ARBA" id="ARBA00023316"/>
    </source>
</evidence>
<evidence type="ECO:0000256" key="3">
    <source>
        <dbReference type="ARBA" id="ARBA00022519"/>
    </source>
</evidence>
<evidence type="ECO:0000259" key="17">
    <source>
        <dbReference type="Pfam" id="PF00905"/>
    </source>
</evidence>
<evidence type="ECO:0000256" key="4">
    <source>
        <dbReference type="ARBA" id="ARBA00022618"/>
    </source>
</evidence>
<keyword evidence="4 16" id="KW-0132">Cell division</keyword>
<keyword evidence="6 16" id="KW-0645">Protease</keyword>
<evidence type="ECO:0000256" key="11">
    <source>
        <dbReference type="ARBA" id="ARBA00022989"/>
    </source>
</evidence>
<keyword evidence="10 16" id="KW-0573">Peptidoglycan synthesis</keyword>
<dbReference type="Gene3D" id="3.30.450.330">
    <property type="match status" value="1"/>
</dbReference>
<comment type="catalytic activity">
    <reaction evidence="16">
        <text>Preferential cleavage: (Ac)2-L-Lys-D-Ala-|-D-Ala. Also transpeptidation of peptidyl-alanyl moieties that are N-acyl substituents of D-alanine.</text>
        <dbReference type="EC" id="3.4.16.4"/>
    </reaction>
</comment>
<dbReference type="InterPro" id="IPR005311">
    <property type="entry name" value="PBP_dimer"/>
</dbReference>
<keyword evidence="12 16" id="KW-0472">Membrane</keyword>
<evidence type="ECO:0000256" key="9">
    <source>
        <dbReference type="ARBA" id="ARBA00022960"/>
    </source>
</evidence>
<dbReference type="HAMAP" id="MF_02080">
    <property type="entry name" value="FtsI_transpept"/>
    <property type="match status" value="1"/>
</dbReference>
<feature type="active site" description="Acyl-ester intermediate" evidence="16">
    <location>
        <position position="294"/>
    </location>
</feature>
<dbReference type="SUPFAM" id="SSF56519">
    <property type="entry name" value="Penicillin binding protein dimerisation domain"/>
    <property type="match status" value="1"/>
</dbReference>
<organism evidence="19 20">
    <name type="scientific">Marinospirillum alkalitolerans</name>
    <dbReference type="NCBI Taxonomy" id="3123374"/>
    <lineage>
        <taxon>Bacteria</taxon>
        <taxon>Pseudomonadati</taxon>
        <taxon>Pseudomonadota</taxon>
        <taxon>Gammaproteobacteria</taxon>
        <taxon>Oceanospirillales</taxon>
        <taxon>Oceanospirillaceae</taxon>
        <taxon>Marinospirillum</taxon>
    </lineage>
</organism>
<keyword evidence="3 16" id="KW-0997">Cell inner membrane</keyword>
<comment type="caution">
    <text evidence="19">The sequence shown here is derived from an EMBL/GenBank/DDBJ whole genome shotgun (WGS) entry which is preliminary data.</text>
</comment>
<accession>A0ABW8PXC5</accession>
<name>A0ABW8PXC5_9GAMM</name>